<keyword evidence="7" id="KW-0393">Immunoglobulin domain</keyword>
<evidence type="ECO:0000313" key="14">
    <source>
        <dbReference type="Proteomes" id="UP001652627"/>
    </source>
</evidence>
<evidence type="ECO:0000256" key="2">
    <source>
        <dbReference type="ARBA" id="ARBA00007591"/>
    </source>
</evidence>
<keyword evidence="6 10" id="KW-0472">Membrane</keyword>
<dbReference type="PROSITE" id="PS50835">
    <property type="entry name" value="IG_LIKE"/>
    <property type="match status" value="2"/>
</dbReference>
<feature type="signal peptide" evidence="11">
    <location>
        <begin position="1"/>
        <end position="34"/>
    </location>
</feature>
<dbReference type="Pfam" id="PF13765">
    <property type="entry name" value="PRY"/>
    <property type="match status" value="1"/>
</dbReference>
<dbReference type="InterPro" id="IPR053896">
    <property type="entry name" value="BTN3A2-like_Ig-C"/>
</dbReference>
<dbReference type="Gene3D" id="2.60.40.10">
    <property type="entry name" value="Immunoglobulins"/>
    <property type="match status" value="2"/>
</dbReference>
<reference evidence="15" key="1">
    <citation type="submission" date="2025-08" db="UniProtKB">
        <authorList>
            <consortium name="RefSeq"/>
        </authorList>
    </citation>
    <scope>IDENTIFICATION</scope>
    <source>
        <tissue evidence="15">Blood</tissue>
    </source>
</reference>
<feature type="compositionally biased region" description="Polar residues" evidence="9">
    <location>
        <begin position="814"/>
        <end position="826"/>
    </location>
</feature>
<dbReference type="InterPro" id="IPR013783">
    <property type="entry name" value="Ig-like_fold"/>
</dbReference>
<dbReference type="InterPro" id="IPR003877">
    <property type="entry name" value="SPRY_dom"/>
</dbReference>
<dbReference type="InterPro" id="IPR003598">
    <property type="entry name" value="Ig_sub2"/>
</dbReference>
<dbReference type="PROSITE" id="PS50188">
    <property type="entry name" value="B302_SPRY"/>
    <property type="match status" value="1"/>
</dbReference>
<dbReference type="SMART" id="SM00589">
    <property type="entry name" value="PRY"/>
    <property type="match status" value="1"/>
</dbReference>
<feature type="compositionally biased region" description="Low complexity" evidence="9">
    <location>
        <begin position="775"/>
        <end position="811"/>
    </location>
</feature>
<dbReference type="InterPro" id="IPR003879">
    <property type="entry name" value="Butyrophylin_SPRY"/>
</dbReference>
<dbReference type="Pfam" id="PF22705">
    <property type="entry name" value="C2-set_3"/>
    <property type="match status" value="1"/>
</dbReference>
<dbReference type="InterPro" id="IPR050504">
    <property type="entry name" value="IgSF_BTN/MOG"/>
</dbReference>
<dbReference type="InterPro" id="IPR013320">
    <property type="entry name" value="ConA-like_dom_sf"/>
</dbReference>
<dbReference type="PANTHER" id="PTHR24100">
    <property type="entry name" value="BUTYROPHILIN"/>
    <property type="match status" value="1"/>
</dbReference>
<keyword evidence="8" id="KW-0175">Coiled coil</keyword>
<dbReference type="SMART" id="SM00449">
    <property type="entry name" value="SPRY"/>
    <property type="match status" value="1"/>
</dbReference>
<proteinExistence type="inferred from homology"/>
<feature type="coiled-coil region" evidence="8">
    <location>
        <begin position="426"/>
        <end position="453"/>
    </location>
</feature>
<comment type="similarity">
    <text evidence="2">Belongs to the immunoglobulin superfamily. BTN/MOG family.</text>
</comment>
<dbReference type="InterPro" id="IPR043136">
    <property type="entry name" value="B30.2/SPRY_sf"/>
</dbReference>
<organism evidence="14 15">
    <name type="scientific">Apteryx mantelli</name>
    <name type="common">North Island brown kiwi</name>
    <dbReference type="NCBI Taxonomy" id="2696672"/>
    <lineage>
        <taxon>Eukaryota</taxon>
        <taxon>Metazoa</taxon>
        <taxon>Chordata</taxon>
        <taxon>Craniata</taxon>
        <taxon>Vertebrata</taxon>
        <taxon>Euteleostomi</taxon>
        <taxon>Archelosauria</taxon>
        <taxon>Archosauria</taxon>
        <taxon>Dinosauria</taxon>
        <taxon>Saurischia</taxon>
        <taxon>Theropoda</taxon>
        <taxon>Coelurosauria</taxon>
        <taxon>Aves</taxon>
        <taxon>Palaeognathae</taxon>
        <taxon>Apterygiformes</taxon>
        <taxon>Apterygidae</taxon>
        <taxon>Apteryx</taxon>
    </lineage>
</organism>
<name>A0ABM4FXZ2_9AVES</name>
<dbReference type="InterPro" id="IPR036179">
    <property type="entry name" value="Ig-like_dom_sf"/>
</dbReference>
<dbReference type="Proteomes" id="UP001652627">
    <property type="component" value="Chromosome 32"/>
</dbReference>
<dbReference type="GeneID" id="136994709"/>
<dbReference type="Gene3D" id="2.60.120.920">
    <property type="match status" value="1"/>
</dbReference>
<keyword evidence="4 11" id="KW-0732">Signal</keyword>
<evidence type="ECO:0000256" key="10">
    <source>
        <dbReference type="SAM" id="Phobius"/>
    </source>
</evidence>
<dbReference type="SMART" id="SM00409">
    <property type="entry name" value="IG"/>
    <property type="match status" value="2"/>
</dbReference>
<evidence type="ECO:0000256" key="4">
    <source>
        <dbReference type="ARBA" id="ARBA00022729"/>
    </source>
</evidence>
<evidence type="ECO:0000256" key="5">
    <source>
        <dbReference type="ARBA" id="ARBA00022989"/>
    </source>
</evidence>
<evidence type="ECO:0000256" key="8">
    <source>
        <dbReference type="SAM" id="Coils"/>
    </source>
</evidence>
<dbReference type="InterPro" id="IPR006574">
    <property type="entry name" value="PRY"/>
</dbReference>
<feature type="domain" description="Ig-like" evidence="13">
    <location>
        <begin position="163"/>
        <end position="241"/>
    </location>
</feature>
<dbReference type="PANTHER" id="PTHR24100:SF149">
    <property type="entry name" value="BG-LIKE ANTIGEN 1-RELATED"/>
    <property type="match status" value="1"/>
</dbReference>
<dbReference type="CDD" id="cd12888">
    <property type="entry name" value="SPRY_PRY_TRIM7_like"/>
    <property type="match status" value="1"/>
</dbReference>
<protein>
    <submittedName>
        <fullName evidence="15">Butyrophilin subfamily 1 member A1-like isoform X29</fullName>
    </submittedName>
</protein>
<feature type="domain" description="B30.2/SPRY" evidence="12">
    <location>
        <begin position="584"/>
        <end position="780"/>
    </location>
</feature>
<feature type="domain" description="Ig-like" evidence="13">
    <location>
        <begin position="50"/>
        <end position="147"/>
    </location>
</feature>
<dbReference type="SUPFAM" id="SSF48726">
    <property type="entry name" value="Immunoglobulin"/>
    <property type="match status" value="2"/>
</dbReference>
<dbReference type="InterPro" id="IPR007110">
    <property type="entry name" value="Ig-like_dom"/>
</dbReference>
<evidence type="ECO:0000259" key="13">
    <source>
        <dbReference type="PROSITE" id="PS50835"/>
    </source>
</evidence>
<dbReference type="Pfam" id="PF00622">
    <property type="entry name" value="SPRY"/>
    <property type="match status" value="1"/>
</dbReference>
<evidence type="ECO:0000313" key="15">
    <source>
        <dbReference type="RefSeq" id="XP_067169810.1"/>
    </source>
</evidence>
<dbReference type="InterPro" id="IPR001870">
    <property type="entry name" value="B30.2/SPRY"/>
</dbReference>
<dbReference type="InterPro" id="IPR003599">
    <property type="entry name" value="Ig_sub"/>
</dbReference>
<keyword evidence="14" id="KW-1185">Reference proteome</keyword>
<evidence type="ECO:0000259" key="12">
    <source>
        <dbReference type="PROSITE" id="PS50188"/>
    </source>
</evidence>
<feature type="chain" id="PRO_5046686729" evidence="11">
    <location>
        <begin position="35"/>
        <end position="826"/>
    </location>
</feature>
<evidence type="ECO:0000256" key="3">
    <source>
        <dbReference type="ARBA" id="ARBA00022692"/>
    </source>
</evidence>
<evidence type="ECO:0000256" key="1">
    <source>
        <dbReference type="ARBA" id="ARBA00004479"/>
    </source>
</evidence>
<dbReference type="SMART" id="SM00406">
    <property type="entry name" value="IGv"/>
    <property type="match status" value="1"/>
</dbReference>
<dbReference type="SUPFAM" id="SSF49899">
    <property type="entry name" value="Concanavalin A-like lectins/glucanases"/>
    <property type="match status" value="1"/>
</dbReference>
<comment type="subcellular location">
    <subcellularLocation>
        <location evidence="1">Membrane</location>
        <topology evidence="1">Single-pass type I membrane protein</topology>
    </subcellularLocation>
</comment>
<evidence type="ECO:0000256" key="11">
    <source>
        <dbReference type="SAM" id="SignalP"/>
    </source>
</evidence>
<gene>
    <name evidence="15" type="primary">LOC136994709</name>
</gene>
<keyword evidence="3 10" id="KW-0812">Transmembrane</keyword>
<accession>A0ABM4FXZ2</accession>
<evidence type="ECO:0000256" key="9">
    <source>
        <dbReference type="SAM" id="MobiDB-lite"/>
    </source>
</evidence>
<evidence type="ECO:0000256" key="6">
    <source>
        <dbReference type="ARBA" id="ARBA00023136"/>
    </source>
</evidence>
<feature type="region of interest" description="Disordered" evidence="9">
    <location>
        <begin position="775"/>
        <end position="826"/>
    </location>
</feature>
<dbReference type="Pfam" id="PF07686">
    <property type="entry name" value="V-set"/>
    <property type="match status" value="1"/>
</dbReference>
<dbReference type="RefSeq" id="XP_067169810.1">
    <property type="nucleotide sequence ID" value="XM_067313709.1"/>
</dbReference>
<dbReference type="SMART" id="SM00408">
    <property type="entry name" value="IGc2"/>
    <property type="match status" value="1"/>
</dbReference>
<evidence type="ECO:0000256" key="7">
    <source>
        <dbReference type="ARBA" id="ARBA00023319"/>
    </source>
</evidence>
<dbReference type="PRINTS" id="PR01407">
    <property type="entry name" value="BUTYPHLNCDUF"/>
</dbReference>
<feature type="transmembrane region" description="Helical" evidence="10">
    <location>
        <begin position="255"/>
        <end position="276"/>
    </location>
</feature>
<keyword evidence="5 10" id="KW-1133">Transmembrane helix</keyword>
<sequence>MRFLLGSGCSSLANHPWGVLCYLVTLHVLHLGSAQLKVVGPGHAVTATVGQSIVLPCQISPSLNAQSMAVRWIRHHIAETVHQYEDGEDLYVEQMREYQGRTVLSHDGLSRGSLDLQIVSVRPSDDGTYICTVEGAAGYAEATVELEVAAIGSSPLVSLEGYQGGGIQVVCRSSGWFPEPEVLWKDLQGQRLPSVSQRHSHDERGLFEIEHSLSVTGEADGDLSCVVRNSRLGQEKESSLHISAPFFHDAQPWKVALAVMLVALLVLIPGLILFSVRLFKKREQQSSDLEEKSRGLGKVFIFLEEESRGLEKLSRGLGEQSRDLEKLSRGLEEQSRDLGKVLILQKEQSRDLGKQSSVLEEQSSVLGKLFSFLGKLYSVLGEQSRDLEEQSSVLETVFSFLGKQSRFLEEQSIFLEEGSRDLGKQSRDLEKLFRGLKKRSRDLEQQSRGLEQLSRGLDKQSRDLEKISRGLVELSSVMGERLRFLVELSRDLGKPSGGREEQSTDLEKISRGLEKLSGGWVQQSRDLEQLSRGLVELSSVLDKQSRGLEILFRGLEILLRFLVERSRGLEEQSRGLETKTMELREQAAELAWRRLVLPVDKEEVSLDPDTAHPQLILSEDCRGVRWGDTRQNLPNSQKRFDSSFCVLGRKGFIVGKHWWEVEGEVGAESHWAVGVARESLRRKGPIEPSPDKGIWAVQYQKGKFEALTSPPTTLSFSPVPKRIWVCLDCTGGQVTFVSADNGAEIYTFRSFPLVWGRIRPWFCVEKGAVWLGPSNSTPPSHAPHPTSSAASEASCPSPDAPSAPLLAPAAADGQLSSAQTQGAGSG</sequence>
<dbReference type="InterPro" id="IPR013106">
    <property type="entry name" value="Ig_V-set"/>
</dbReference>